<keyword evidence="1" id="KW-0812">Transmembrane</keyword>
<sequence length="85" mass="8646">MASYVARGTVAKAGGCTLPTLAQRSDTRNTVLILFVLLGCVINGESLSSIFGKATGLIVAVTVLIIVRVVGALVIAMTGPTDISV</sequence>
<gene>
    <name evidence="2" type="ORF">NGB36_21780</name>
</gene>
<dbReference type="EMBL" id="JANFNG010000019">
    <property type="protein sequence ID" value="MCQ4083164.1"/>
    <property type="molecule type" value="Genomic_DNA"/>
</dbReference>
<protein>
    <submittedName>
        <fullName evidence="2">Uncharacterized protein</fullName>
    </submittedName>
</protein>
<feature type="transmembrane region" description="Helical" evidence="1">
    <location>
        <begin position="57"/>
        <end position="79"/>
    </location>
</feature>
<evidence type="ECO:0000313" key="2">
    <source>
        <dbReference type="EMBL" id="MCQ4083164.1"/>
    </source>
</evidence>
<accession>A0ABT1PZS6</accession>
<keyword evidence="1" id="KW-1133">Transmembrane helix</keyword>
<reference evidence="2" key="1">
    <citation type="submission" date="2022-06" db="EMBL/GenBank/DDBJ databases">
        <title>Draft genome sequence of Streptomyces sp. RB6PN25 isolated from peat swamp forest in Thailand.</title>
        <authorList>
            <person name="Duangmal K."/>
            <person name="Klaysubun C."/>
        </authorList>
    </citation>
    <scope>NUCLEOTIDE SEQUENCE</scope>
    <source>
        <strain evidence="2">RB6PN25</strain>
    </source>
</reference>
<proteinExistence type="predicted"/>
<dbReference type="RefSeq" id="WP_255922091.1">
    <property type="nucleotide sequence ID" value="NZ_JANFNG010000019.1"/>
</dbReference>
<dbReference type="Proteomes" id="UP001057702">
    <property type="component" value="Unassembled WGS sequence"/>
</dbReference>
<evidence type="ECO:0000313" key="3">
    <source>
        <dbReference type="Proteomes" id="UP001057702"/>
    </source>
</evidence>
<organism evidence="2 3">
    <name type="scientific">Streptomyces humicola</name>
    <dbReference type="NCBI Taxonomy" id="2953240"/>
    <lineage>
        <taxon>Bacteria</taxon>
        <taxon>Bacillati</taxon>
        <taxon>Actinomycetota</taxon>
        <taxon>Actinomycetes</taxon>
        <taxon>Kitasatosporales</taxon>
        <taxon>Streptomycetaceae</taxon>
        <taxon>Streptomyces</taxon>
    </lineage>
</organism>
<keyword evidence="1" id="KW-0472">Membrane</keyword>
<evidence type="ECO:0000256" key="1">
    <source>
        <dbReference type="SAM" id="Phobius"/>
    </source>
</evidence>
<feature type="transmembrane region" description="Helical" evidence="1">
    <location>
        <begin position="31"/>
        <end position="51"/>
    </location>
</feature>
<name>A0ABT1PZS6_9ACTN</name>
<keyword evidence="3" id="KW-1185">Reference proteome</keyword>
<comment type="caution">
    <text evidence="2">The sequence shown here is derived from an EMBL/GenBank/DDBJ whole genome shotgun (WGS) entry which is preliminary data.</text>
</comment>